<evidence type="ECO:0000256" key="6">
    <source>
        <dbReference type="ARBA" id="ARBA00023136"/>
    </source>
</evidence>
<keyword evidence="5 7" id="KW-1133">Transmembrane helix</keyword>
<dbReference type="Proteomes" id="UP001172743">
    <property type="component" value="Unassembled WGS sequence"/>
</dbReference>
<dbReference type="Gene3D" id="1.10.3720.10">
    <property type="entry name" value="MetI-like"/>
    <property type="match status" value="1"/>
</dbReference>
<comment type="caution">
    <text evidence="9">The sequence shown here is derived from an EMBL/GenBank/DDBJ whole genome shotgun (WGS) entry which is preliminary data.</text>
</comment>
<dbReference type="InterPro" id="IPR000515">
    <property type="entry name" value="MetI-like"/>
</dbReference>
<feature type="domain" description="ABC transmembrane type-1" evidence="8">
    <location>
        <begin position="97"/>
        <end position="282"/>
    </location>
</feature>
<accession>A0ABT8GT50</accession>
<keyword evidence="2 7" id="KW-0813">Transport</keyword>
<keyword evidence="6 7" id="KW-0472">Membrane</keyword>
<feature type="transmembrane region" description="Helical" evidence="7">
    <location>
        <begin position="260"/>
        <end position="282"/>
    </location>
</feature>
<evidence type="ECO:0000313" key="9">
    <source>
        <dbReference type="EMBL" id="MDN4494582.1"/>
    </source>
</evidence>
<dbReference type="InterPro" id="IPR050366">
    <property type="entry name" value="BP-dependent_transpt_permease"/>
</dbReference>
<evidence type="ECO:0000256" key="1">
    <source>
        <dbReference type="ARBA" id="ARBA00004651"/>
    </source>
</evidence>
<comment type="similarity">
    <text evidence="7">Belongs to the binding-protein-dependent transport system permease family.</text>
</comment>
<gene>
    <name evidence="9" type="ORF">QYB95_13600</name>
</gene>
<dbReference type="SUPFAM" id="SSF161098">
    <property type="entry name" value="MetI-like"/>
    <property type="match status" value="1"/>
</dbReference>
<dbReference type="RefSeq" id="WP_301138881.1">
    <property type="nucleotide sequence ID" value="NZ_JAUHTQ010000010.1"/>
</dbReference>
<evidence type="ECO:0000259" key="8">
    <source>
        <dbReference type="PROSITE" id="PS50928"/>
    </source>
</evidence>
<proteinExistence type="inferred from homology"/>
<evidence type="ECO:0000313" key="10">
    <source>
        <dbReference type="Proteomes" id="UP001172743"/>
    </source>
</evidence>
<dbReference type="EMBL" id="JAUHTQ010000010">
    <property type="protein sequence ID" value="MDN4494582.1"/>
    <property type="molecule type" value="Genomic_DNA"/>
</dbReference>
<dbReference type="PROSITE" id="PS50928">
    <property type="entry name" value="ABC_TM1"/>
    <property type="match status" value="1"/>
</dbReference>
<dbReference type="PANTHER" id="PTHR43386">
    <property type="entry name" value="OLIGOPEPTIDE TRANSPORT SYSTEM PERMEASE PROTEIN APPC"/>
    <property type="match status" value="1"/>
</dbReference>
<reference evidence="9" key="1">
    <citation type="submission" date="2023-07" db="EMBL/GenBank/DDBJ databases">
        <title>Ureibacillus sp. isolated from freshwater well.</title>
        <authorList>
            <person name="Kirdat K."/>
            <person name="Bhatt A."/>
            <person name="Teware R."/>
            <person name="Bhavsar Y."/>
            <person name="Yadav A."/>
        </authorList>
    </citation>
    <scope>NUCLEOTIDE SEQUENCE</scope>
    <source>
        <strain evidence="9">BA0131</strain>
    </source>
</reference>
<evidence type="ECO:0000256" key="2">
    <source>
        <dbReference type="ARBA" id="ARBA00022448"/>
    </source>
</evidence>
<feature type="transmembrane region" description="Helical" evidence="7">
    <location>
        <begin position="210"/>
        <end position="240"/>
    </location>
</feature>
<name>A0ABT8GT50_9BACL</name>
<feature type="transmembrane region" description="Helical" evidence="7">
    <location>
        <begin position="128"/>
        <end position="150"/>
    </location>
</feature>
<dbReference type="PANTHER" id="PTHR43386:SF1">
    <property type="entry name" value="D,D-DIPEPTIDE TRANSPORT SYSTEM PERMEASE PROTEIN DDPC-RELATED"/>
    <property type="match status" value="1"/>
</dbReference>
<evidence type="ECO:0000256" key="5">
    <source>
        <dbReference type="ARBA" id="ARBA00022989"/>
    </source>
</evidence>
<protein>
    <submittedName>
        <fullName evidence="9">ABC transporter permease</fullName>
    </submittedName>
</protein>
<comment type="subcellular location">
    <subcellularLocation>
        <location evidence="1 7">Cell membrane</location>
        <topology evidence="1 7">Multi-pass membrane protein</topology>
    </subcellularLocation>
</comment>
<evidence type="ECO:0000256" key="3">
    <source>
        <dbReference type="ARBA" id="ARBA00022475"/>
    </source>
</evidence>
<sequence>MVKLETSSGNLEVQSTQPLQKVKARRKFKISLSNVLIGLTMVIFATVLCAPLITSYNPNENDLTSVLQAPSAAHLMGTDHLGRDIFTRVLFGGQKSLLIALLVQGIAVSVGALLGLIAGYIGGRTDKFIMALTNIIFSFPGILFAIAIMAALGTSVFNLILALSLVSWPEMCRLVRSQTMALKEREFVEGGYALGASVYRILFKYILPNCYGNIVVIATLGMAGTMLAEASLSFLGLGVQPPDASWGSMVNTGKDYLYQAPWYVFSPGIVMFITILGINLMGDKLRDYFDPKM</sequence>
<organism evidence="9 10">
    <name type="scientific">Ureibacillus aquaedulcis</name>
    <dbReference type="NCBI Taxonomy" id="3058421"/>
    <lineage>
        <taxon>Bacteria</taxon>
        <taxon>Bacillati</taxon>
        <taxon>Bacillota</taxon>
        <taxon>Bacilli</taxon>
        <taxon>Bacillales</taxon>
        <taxon>Caryophanaceae</taxon>
        <taxon>Ureibacillus</taxon>
    </lineage>
</organism>
<feature type="transmembrane region" description="Helical" evidence="7">
    <location>
        <begin position="97"/>
        <end position="121"/>
    </location>
</feature>
<evidence type="ECO:0000256" key="4">
    <source>
        <dbReference type="ARBA" id="ARBA00022692"/>
    </source>
</evidence>
<keyword evidence="10" id="KW-1185">Reference proteome</keyword>
<feature type="transmembrane region" description="Helical" evidence="7">
    <location>
        <begin position="30"/>
        <end position="53"/>
    </location>
</feature>
<keyword evidence="3" id="KW-1003">Cell membrane</keyword>
<evidence type="ECO:0000256" key="7">
    <source>
        <dbReference type="RuleBase" id="RU363032"/>
    </source>
</evidence>
<dbReference type="InterPro" id="IPR035906">
    <property type="entry name" value="MetI-like_sf"/>
</dbReference>
<dbReference type="CDD" id="cd06261">
    <property type="entry name" value="TM_PBP2"/>
    <property type="match status" value="1"/>
</dbReference>
<dbReference type="Pfam" id="PF00528">
    <property type="entry name" value="BPD_transp_1"/>
    <property type="match status" value="1"/>
</dbReference>
<keyword evidence="4 7" id="KW-0812">Transmembrane</keyword>